<evidence type="ECO:0000313" key="2">
    <source>
        <dbReference type="Proteomes" id="UP000295632"/>
    </source>
</evidence>
<dbReference type="InterPro" id="IPR024556">
    <property type="entry name" value="DUF3599"/>
</dbReference>
<protein>
    <submittedName>
        <fullName evidence="1">Uncharacterized protein DUF3599</fullName>
    </submittedName>
</protein>
<organism evidence="1 2">
    <name type="scientific">Aureibacillus halotolerans</name>
    <dbReference type="NCBI Taxonomy" id="1508390"/>
    <lineage>
        <taxon>Bacteria</taxon>
        <taxon>Bacillati</taxon>
        <taxon>Bacillota</taxon>
        <taxon>Bacilli</taxon>
        <taxon>Bacillales</taxon>
        <taxon>Bacillaceae</taxon>
        <taxon>Aureibacillus</taxon>
    </lineage>
</organism>
<dbReference type="EMBL" id="SNYJ01000022">
    <property type="protein sequence ID" value="TDQ35278.1"/>
    <property type="molecule type" value="Genomic_DNA"/>
</dbReference>
<proteinExistence type="predicted"/>
<gene>
    <name evidence="1" type="ORF">EV213_12265</name>
</gene>
<reference evidence="1 2" key="1">
    <citation type="submission" date="2019-03" db="EMBL/GenBank/DDBJ databases">
        <title>Genomic Encyclopedia of Type Strains, Phase IV (KMG-IV): sequencing the most valuable type-strain genomes for metagenomic binning, comparative biology and taxonomic classification.</title>
        <authorList>
            <person name="Goeker M."/>
        </authorList>
    </citation>
    <scope>NUCLEOTIDE SEQUENCE [LARGE SCALE GENOMIC DNA]</scope>
    <source>
        <strain evidence="1 2">DSM 28697</strain>
    </source>
</reference>
<dbReference type="InterPro" id="IPR038667">
    <property type="entry name" value="XkdH-like_sf"/>
</dbReference>
<comment type="caution">
    <text evidence="1">The sequence shown here is derived from an EMBL/GenBank/DDBJ whole genome shotgun (WGS) entry which is preliminary data.</text>
</comment>
<dbReference type="RefSeq" id="WP_133581986.1">
    <property type="nucleotide sequence ID" value="NZ_SNYJ01000022.1"/>
</dbReference>
<dbReference type="Proteomes" id="UP000295632">
    <property type="component" value="Unassembled WGS sequence"/>
</dbReference>
<name>A0A4V6PWD6_9BACI</name>
<evidence type="ECO:0000313" key="1">
    <source>
        <dbReference type="EMBL" id="TDQ35278.1"/>
    </source>
</evidence>
<keyword evidence="2" id="KW-1185">Reference proteome</keyword>
<dbReference type="AlphaFoldDB" id="A0A4V6PWD6"/>
<sequence>MSFESLLTHRCDIYHLQNSAAESNYGIPSEHLQQRESYNDTPDASQVPCYFEENSQSMSQGEPGQLLSRTMQLFFLPSADVRENSKVILDGRSYILQVPNKIRGHHIEVEAVRSKNL</sequence>
<dbReference type="OrthoDB" id="2055104at2"/>
<dbReference type="Pfam" id="PF12206">
    <property type="entry name" value="DUF3599"/>
    <property type="match status" value="1"/>
</dbReference>
<accession>A0A4V6PWD6</accession>
<dbReference type="Gene3D" id="2.40.10.370">
    <property type="entry name" value="Protein of unknown function DUF3599"/>
    <property type="match status" value="1"/>
</dbReference>